<dbReference type="AlphaFoldDB" id="A0A335JGW9"/>
<reference evidence="1 2" key="1">
    <citation type="submission" date="2018-07" db="EMBL/GenBank/DDBJ databases">
        <authorList>
            <consortium name="Pathogen Informatics"/>
        </authorList>
    </citation>
    <scope>NUCLEOTIDE SEQUENCE [LARGE SCALE GENOMIC DNA]</scope>
    <source>
        <strain evidence="1 2">4300STDY7045823</strain>
    </source>
</reference>
<proteinExistence type="predicted"/>
<accession>A0A335JGW9</accession>
<dbReference type="EMBL" id="UFMQ01000002">
    <property type="protein sequence ID" value="SST18331.1"/>
    <property type="molecule type" value="Genomic_DNA"/>
</dbReference>
<protein>
    <submittedName>
        <fullName evidence="1">Uncharacterized protein</fullName>
    </submittedName>
</protein>
<evidence type="ECO:0000313" key="2">
    <source>
        <dbReference type="Proteomes" id="UP000252694"/>
    </source>
</evidence>
<name>A0A335JGW9_ACIBA</name>
<organism evidence="1 2">
    <name type="scientific">Acinetobacter baumannii</name>
    <dbReference type="NCBI Taxonomy" id="470"/>
    <lineage>
        <taxon>Bacteria</taxon>
        <taxon>Pseudomonadati</taxon>
        <taxon>Pseudomonadota</taxon>
        <taxon>Gammaproteobacteria</taxon>
        <taxon>Moraxellales</taxon>
        <taxon>Moraxellaceae</taxon>
        <taxon>Acinetobacter</taxon>
        <taxon>Acinetobacter calcoaceticus/baumannii complex</taxon>
    </lineage>
</organism>
<sequence>MFICVDGELNGQVIEKRGVKNKDVYKYYKTQ</sequence>
<gene>
    <name evidence="1" type="ORF">SAMEA104305318_00734</name>
</gene>
<evidence type="ECO:0000313" key="1">
    <source>
        <dbReference type="EMBL" id="SST18331.1"/>
    </source>
</evidence>
<dbReference type="Proteomes" id="UP000252694">
    <property type="component" value="Unassembled WGS sequence"/>
</dbReference>